<protein>
    <submittedName>
        <fullName evidence="2">Uncharacterized protein</fullName>
    </submittedName>
</protein>
<evidence type="ECO:0000256" key="1">
    <source>
        <dbReference type="SAM" id="MobiDB-lite"/>
    </source>
</evidence>
<name>A0A7S0RNN2_9CHLO</name>
<gene>
    <name evidence="2" type="ORF">POBO1169_LOCUS16269</name>
</gene>
<dbReference type="AlphaFoldDB" id="A0A7S0RNN2"/>
<evidence type="ECO:0000313" key="2">
    <source>
        <dbReference type="EMBL" id="CAD8683195.1"/>
    </source>
</evidence>
<proteinExistence type="predicted"/>
<sequence>MPPEYKAPRPARLAEHYKPFELTTRAGSVGGSASSGSRPGSCRPASRTSRPGSARSMCSGGSSRPTSALPERPRTPGEPVNWAERAKPPLVYPARTPRY</sequence>
<organism evidence="2">
    <name type="scientific">Pyramimonas obovata</name>
    <dbReference type="NCBI Taxonomy" id="1411642"/>
    <lineage>
        <taxon>Eukaryota</taxon>
        <taxon>Viridiplantae</taxon>
        <taxon>Chlorophyta</taxon>
        <taxon>Pyramimonadophyceae</taxon>
        <taxon>Pyramimonadales</taxon>
        <taxon>Pyramimonadaceae</taxon>
        <taxon>Pyramimonas</taxon>
        <taxon>Pyramimonas incertae sedis</taxon>
    </lineage>
</organism>
<feature type="compositionally biased region" description="Low complexity" evidence="1">
    <location>
        <begin position="25"/>
        <end position="47"/>
    </location>
</feature>
<dbReference type="EMBL" id="HBFA01032338">
    <property type="protein sequence ID" value="CAD8683195.1"/>
    <property type="molecule type" value="Transcribed_RNA"/>
</dbReference>
<reference evidence="2" key="1">
    <citation type="submission" date="2021-01" db="EMBL/GenBank/DDBJ databases">
        <authorList>
            <person name="Corre E."/>
            <person name="Pelletier E."/>
            <person name="Niang G."/>
            <person name="Scheremetjew M."/>
            <person name="Finn R."/>
            <person name="Kale V."/>
            <person name="Holt S."/>
            <person name="Cochrane G."/>
            <person name="Meng A."/>
            <person name="Brown T."/>
            <person name="Cohen L."/>
        </authorList>
    </citation>
    <scope>NUCLEOTIDE SEQUENCE</scope>
    <source>
        <strain evidence="2">CCMP722</strain>
    </source>
</reference>
<accession>A0A7S0RNN2</accession>
<feature type="region of interest" description="Disordered" evidence="1">
    <location>
        <begin position="1"/>
        <end position="99"/>
    </location>
</feature>